<dbReference type="EMBL" id="JBHTAA010000001">
    <property type="protein sequence ID" value="MFC7202877.1"/>
    <property type="molecule type" value="Genomic_DNA"/>
</dbReference>
<protein>
    <recommendedName>
        <fullName evidence="3">Small CPxCG-related zinc finger protein</fullName>
    </recommendedName>
</protein>
<organism evidence="1 2">
    <name type="scientific">Haloferax namakaokahaiae</name>
    <dbReference type="NCBI Taxonomy" id="1748331"/>
    <lineage>
        <taxon>Archaea</taxon>
        <taxon>Methanobacteriati</taxon>
        <taxon>Methanobacteriota</taxon>
        <taxon>Stenosarchaea group</taxon>
        <taxon>Halobacteria</taxon>
        <taxon>Halobacteriales</taxon>
        <taxon>Haloferacaceae</taxon>
        <taxon>Haloferax</taxon>
    </lineage>
</organism>
<evidence type="ECO:0000313" key="1">
    <source>
        <dbReference type="EMBL" id="MFC7202877.1"/>
    </source>
</evidence>
<evidence type="ECO:0008006" key="3">
    <source>
        <dbReference type="Google" id="ProtNLM"/>
    </source>
</evidence>
<gene>
    <name evidence="1" type="ORF">ACFQJC_05070</name>
</gene>
<sequence length="46" mass="4885">MSEMLCAARVADECEHSLPLDDVAHRDPDGACICAECADELDIPGP</sequence>
<reference evidence="1 2" key="1">
    <citation type="journal article" date="2019" name="Int. J. Syst. Evol. Microbiol.">
        <title>The Global Catalogue of Microorganisms (GCM) 10K type strain sequencing project: providing services to taxonomists for standard genome sequencing and annotation.</title>
        <authorList>
            <consortium name="The Broad Institute Genomics Platform"/>
            <consortium name="The Broad Institute Genome Sequencing Center for Infectious Disease"/>
            <person name="Wu L."/>
            <person name="Ma J."/>
        </authorList>
    </citation>
    <scope>NUCLEOTIDE SEQUENCE [LARGE SCALE GENOMIC DNA]</scope>
    <source>
        <strain evidence="1 2">DSM 29988</strain>
    </source>
</reference>
<dbReference type="AlphaFoldDB" id="A0ABD5ZCG7"/>
<proteinExistence type="predicted"/>
<accession>A0ABD5ZCG7</accession>
<keyword evidence="2" id="KW-1185">Reference proteome</keyword>
<dbReference type="RefSeq" id="WP_390222164.1">
    <property type="nucleotide sequence ID" value="NZ_JBHTAA010000001.1"/>
</dbReference>
<dbReference type="Proteomes" id="UP001596481">
    <property type="component" value="Unassembled WGS sequence"/>
</dbReference>
<comment type="caution">
    <text evidence="1">The sequence shown here is derived from an EMBL/GenBank/DDBJ whole genome shotgun (WGS) entry which is preliminary data.</text>
</comment>
<evidence type="ECO:0000313" key="2">
    <source>
        <dbReference type="Proteomes" id="UP001596481"/>
    </source>
</evidence>
<name>A0ABD5ZCG7_9EURY</name>